<dbReference type="RefSeq" id="WP_048629714.1">
    <property type="nucleotide sequence ID" value="NZ_CALMDT010000083.1"/>
</dbReference>
<gene>
    <name evidence="1" type="ORF">EJE83_15980</name>
</gene>
<dbReference type="Proteomes" id="UP000270216">
    <property type="component" value="Unassembled WGS sequence"/>
</dbReference>
<proteinExistence type="predicted"/>
<accession>A0ABX9ZNE8</accession>
<dbReference type="EMBL" id="RWHX01000030">
    <property type="protein sequence ID" value="RSK78853.1"/>
    <property type="molecule type" value="Genomic_DNA"/>
</dbReference>
<evidence type="ECO:0000313" key="2">
    <source>
        <dbReference type="Proteomes" id="UP000270216"/>
    </source>
</evidence>
<organism evidence="1 2">
    <name type="scientific">Pandoraea apista</name>
    <dbReference type="NCBI Taxonomy" id="93218"/>
    <lineage>
        <taxon>Bacteria</taxon>
        <taxon>Pseudomonadati</taxon>
        <taxon>Pseudomonadota</taxon>
        <taxon>Betaproteobacteria</taxon>
        <taxon>Burkholderiales</taxon>
        <taxon>Burkholderiaceae</taxon>
        <taxon>Pandoraea</taxon>
    </lineage>
</organism>
<comment type="caution">
    <text evidence="1">The sequence shown here is derived from an EMBL/GenBank/DDBJ whole genome shotgun (WGS) entry which is preliminary data.</text>
</comment>
<evidence type="ECO:0000313" key="1">
    <source>
        <dbReference type="EMBL" id="RSK78853.1"/>
    </source>
</evidence>
<protein>
    <submittedName>
        <fullName evidence="1">Uncharacterized protein</fullName>
    </submittedName>
</protein>
<reference evidence="1 2" key="1">
    <citation type="submission" date="2018-12" db="EMBL/GenBank/DDBJ databases">
        <title>Whole genome sequence of a Pandoraea apista isolate from a patient with cystic fibrosis.</title>
        <authorList>
            <person name="Kenna D.T."/>
            <person name="Turton J.F."/>
        </authorList>
    </citation>
    <scope>NUCLEOTIDE SEQUENCE [LARGE SCALE GENOMIC DNA]</scope>
    <source>
        <strain evidence="1 2">Pa13324</strain>
    </source>
</reference>
<keyword evidence="2" id="KW-1185">Reference proteome</keyword>
<dbReference type="GeneID" id="47015247"/>
<name>A0ABX9ZNE8_9BURK</name>
<sequence>MAMGFAQASWPVRAREARAMRKTMHEFDASVGRLRTLSAVDESMQRQTDVPNVPFRMCEHIHQSLNCGQGVRKTGSPREVAVAVRPSGVDAIDALPLRHEDRQRQSVTTAGYRANASPDIADACVLLEQLPTENSVVIGKQTV</sequence>